<dbReference type="EC" id="2.3.1.5" evidence="2"/>
<dbReference type="STRING" id="7918.ENSLOCP00000021693"/>
<dbReference type="GO" id="GO:0004060">
    <property type="term" value="F:arylamine N-acetyltransferase activity"/>
    <property type="evidence" value="ECO:0000318"/>
    <property type="project" value="GO_Central"/>
</dbReference>
<reference evidence="6" key="3">
    <citation type="submission" date="2025-09" db="UniProtKB">
        <authorList>
            <consortium name="Ensembl"/>
        </authorList>
    </citation>
    <scope>IDENTIFICATION</scope>
</reference>
<comment type="similarity">
    <text evidence="1 5">Belongs to the arylamine N-acetyltransferase family.</text>
</comment>
<dbReference type="Ensembl" id="ENSLOCT00000021730.1">
    <property type="protein sequence ID" value="ENSLOCP00000021693.1"/>
    <property type="gene ID" value="ENSLOCG00000017588.1"/>
</dbReference>
<sequence length="290" mass="32967">MNLREYFERIGYSGPFKKPDLETLNTIHRCHILSVPFENLSIHCGEKITMDLDTIFNKIVRRGRGGWCCENNLLFSWVLKELGYDTTMLGAKVFNSLTKEYSPTESHLINKVIIAGKPYIADVSFGVSCQIWEPLELISGKGQPQLPGLFQLVEHEGTWVLFKTGRKILIPNKSFVSSSLLDKALTKTIYCFTLAPRSIDHFLQTTEHLQTSPDSLFTNKSICSLQTDTGFRAVIGWTYSEVIYNYQEGHDLYEMSTIPDEEVEEVLKEKFGVALEHQLASVNNKLCLTL</sequence>
<dbReference type="InParanoid" id="W5NM34"/>
<dbReference type="eggNOG" id="ENOG502RD0D">
    <property type="taxonomic scope" value="Eukaryota"/>
</dbReference>
<dbReference type="FunFam" id="3.30.2140.20:FF:000001">
    <property type="entry name" value="Arylamine N-acetyltransferase 1"/>
    <property type="match status" value="1"/>
</dbReference>
<evidence type="ECO:0000313" key="6">
    <source>
        <dbReference type="Ensembl" id="ENSLOCP00000021693.1"/>
    </source>
</evidence>
<evidence type="ECO:0000313" key="7">
    <source>
        <dbReference type="Proteomes" id="UP000018468"/>
    </source>
</evidence>
<dbReference type="HOGENOM" id="CLU_049918_3_0_1"/>
<dbReference type="EMBL" id="AHAT01010633">
    <property type="status" value="NOT_ANNOTATED_CDS"/>
    <property type="molecule type" value="Genomic_DNA"/>
</dbReference>
<dbReference type="InterPro" id="IPR053710">
    <property type="entry name" value="Arylamine_NAT_domain_sf"/>
</dbReference>
<protein>
    <recommendedName>
        <fullName evidence="2">arylamine N-acetyltransferase</fullName>
        <ecNumber evidence="2">2.3.1.5</ecNumber>
    </recommendedName>
</protein>
<reference evidence="7" key="1">
    <citation type="submission" date="2011-12" db="EMBL/GenBank/DDBJ databases">
        <title>The Draft Genome of Lepisosteus oculatus.</title>
        <authorList>
            <consortium name="The Broad Institute Genome Assembly &amp; Analysis Group"/>
            <consortium name="Computational R&amp;D Group"/>
            <consortium name="and Sequencing Platform"/>
            <person name="Di Palma F."/>
            <person name="Alfoldi J."/>
            <person name="Johnson J."/>
            <person name="Berlin A."/>
            <person name="Gnerre S."/>
            <person name="Jaffe D."/>
            <person name="MacCallum I."/>
            <person name="Young S."/>
            <person name="Walker B.J."/>
            <person name="Lander E.S."/>
            <person name="Lindblad-Toh K."/>
        </authorList>
    </citation>
    <scope>NUCLEOTIDE SEQUENCE [LARGE SCALE GENOMIC DNA]</scope>
</reference>
<dbReference type="Pfam" id="PF00797">
    <property type="entry name" value="Acetyltransf_2"/>
    <property type="match status" value="1"/>
</dbReference>
<evidence type="ECO:0000256" key="5">
    <source>
        <dbReference type="RuleBase" id="RU003452"/>
    </source>
</evidence>
<dbReference type="FunCoup" id="W5NM34">
    <property type="interactions" value="26"/>
</dbReference>
<accession>W5NM34</accession>
<dbReference type="InterPro" id="IPR001447">
    <property type="entry name" value="Arylamine_N-AcTrfase"/>
</dbReference>
<proteinExistence type="inferred from homology"/>
<dbReference type="Bgee" id="ENSLOCG00000017588">
    <property type="expression patterns" value="Expressed in intestine and 11 other cell types or tissues"/>
</dbReference>
<evidence type="ECO:0000256" key="1">
    <source>
        <dbReference type="ARBA" id="ARBA00006547"/>
    </source>
</evidence>
<keyword evidence="4 5" id="KW-0012">Acyltransferase</keyword>
<dbReference type="PANTHER" id="PTHR11786:SF8">
    <property type="entry name" value="ARYLAMINE N-ACETYLTRANSFERASE 1"/>
    <property type="match status" value="1"/>
</dbReference>
<dbReference type="PANTHER" id="PTHR11786">
    <property type="entry name" value="N-HYDROXYARYLAMINE O-ACETYLTRANSFERASE"/>
    <property type="match status" value="1"/>
</dbReference>
<reference evidence="6" key="2">
    <citation type="submission" date="2025-08" db="UniProtKB">
        <authorList>
            <consortium name="Ensembl"/>
        </authorList>
    </citation>
    <scope>IDENTIFICATION</scope>
</reference>
<evidence type="ECO:0000256" key="2">
    <source>
        <dbReference type="ARBA" id="ARBA00012701"/>
    </source>
</evidence>
<dbReference type="PRINTS" id="PR01543">
    <property type="entry name" value="ANATRNSFRASE"/>
</dbReference>
<dbReference type="InterPro" id="IPR038765">
    <property type="entry name" value="Papain-like_cys_pep_sf"/>
</dbReference>
<dbReference type="SUPFAM" id="SSF54001">
    <property type="entry name" value="Cysteine proteinases"/>
    <property type="match status" value="1"/>
</dbReference>
<evidence type="ECO:0000256" key="3">
    <source>
        <dbReference type="ARBA" id="ARBA00022679"/>
    </source>
</evidence>
<keyword evidence="3 5" id="KW-0808">Transferase</keyword>
<dbReference type="GeneTree" id="ENSGT00390000012054"/>
<keyword evidence="7" id="KW-1185">Reference proteome</keyword>
<name>W5NM34_LEPOC</name>
<dbReference type="OMA" id="CYEHNTL"/>
<dbReference type="Gene3D" id="3.30.2140.20">
    <property type="match status" value="1"/>
</dbReference>
<evidence type="ECO:0000256" key="4">
    <source>
        <dbReference type="ARBA" id="ARBA00023315"/>
    </source>
</evidence>
<dbReference type="Proteomes" id="UP000018468">
    <property type="component" value="Linkage group LG23"/>
</dbReference>
<dbReference type="AlphaFoldDB" id="W5NM34"/>
<organism evidence="6 7">
    <name type="scientific">Lepisosteus oculatus</name>
    <name type="common">Spotted gar</name>
    <dbReference type="NCBI Taxonomy" id="7918"/>
    <lineage>
        <taxon>Eukaryota</taxon>
        <taxon>Metazoa</taxon>
        <taxon>Chordata</taxon>
        <taxon>Craniata</taxon>
        <taxon>Vertebrata</taxon>
        <taxon>Euteleostomi</taxon>
        <taxon>Actinopterygii</taxon>
        <taxon>Neopterygii</taxon>
        <taxon>Holostei</taxon>
        <taxon>Semionotiformes</taxon>
        <taxon>Lepisosteidae</taxon>
        <taxon>Lepisosteus</taxon>
    </lineage>
</organism>